<dbReference type="Proteomes" id="UP000198651">
    <property type="component" value="Chromosome I"/>
</dbReference>
<evidence type="ECO:0000313" key="2">
    <source>
        <dbReference type="Proteomes" id="UP000198651"/>
    </source>
</evidence>
<reference evidence="2" key="1">
    <citation type="submission" date="2015-11" db="EMBL/GenBank/DDBJ databases">
        <authorList>
            <person name="Seth-Smith H.M.B."/>
        </authorList>
    </citation>
    <scope>NUCLEOTIDE SEQUENCE [LARGE SCALE GENOMIC DNA]</scope>
    <source>
        <strain evidence="2">2013Ark11</strain>
    </source>
</reference>
<name>A0A0S4LZF8_9BURK</name>
<accession>A0A0S4LZF8</accession>
<keyword evidence="2" id="KW-1185">Reference proteome</keyword>
<organism evidence="1 2">
    <name type="scientific">Candidatus Ichthyocystis hellenicum</name>
    <dbReference type="NCBI Taxonomy" id="1561003"/>
    <lineage>
        <taxon>Bacteria</taxon>
        <taxon>Pseudomonadati</taxon>
        <taxon>Pseudomonadota</taxon>
        <taxon>Betaproteobacteria</taxon>
        <taxon>Burkholderiales</taxon>
        <taxon>Candidatus Ichthyocystis</taxon>
    </lineage>
</organism>
<proteinExistence type="predicted"/>
<dbReference type="STRING" id="1561003.Ark11_0087"/>
<dbReference type="EMBL" id="LN906597">
    <property type="protein sequence ID" value="CUT16947.1"/>
    <property type="molecule type" value="Genomic_DNA"/>
</dbReference>
<sequence>MISLVSLEARHALHTQVILEWLNDLLFLSTRKKASKILVEVIKSCDTAKIGLSPSVLLNVDSGNKRLRFKQYKYLIAIDITDKLLAYLSFFRKYGFQCFKSSLVHYHIFKNSYQIVHTYCEVITVVALPIFIVSNDTLLFIVREMR</sequence>
<dbReference type="OrthoDB" id="9870229at2"/>
<dbReference type="AlphaFoldDB" id="A0A0S4LZF8"/>
<gene>
    <name evidence="1" type="ORF">Ark11_0087</name>
</gene>
<evidence type="ECO:0000313" key="1">
    <source>
        <dbReference type="EMBL" id="CUT16947.1"/>
    </source>
</evidence>
<dbReference type="RefSeq" id="WP_092342504.1">
    <property type="nucleotide sequence ID" value="NZ_LN906597.1"/>
</dbReference>
<protein>
    <submittedName>
        <fullName evidence="1">Uncharacterized protein</fullName>
    </submittedName>
</protein>